<dbReference type="Proteomes" id="UP000019030">
    <property type="component" value="Chromosome"/>
</dbReference>
<dbReference type="NCBIfam" id="TIGR03170">
    <property type="entry name" value="flgA_cterm"/>
    <property type="match status" value="1"/>
</dbReference>
<evidence type="ECO:0000256" key="3">
    <source>
        <dbReference type="ARBA" id="ARBA00014754"/>
    </source>
</evidence>
<protein>
    <recommendedName>
        <fullName evidence="3 7">Flagella basal body P-ring formation protein FlgA</fullName>
    </recommendedName>
</protein>
<dbReference type="PANTHER" id="PTHR36307:SF1">
    <property type="entry name" value="FLAGELLA BASAL BODY P-RING FORMATION PROTEIN FLGA"/>
    <property type="match status" value="1"/>
</dbReference>
<evidence type="ECO:0000313" key="9">
    <source>
        <dbReference type="EMBL" id="AHG22042.1"/>
    </source>
</evidence>
<dbReference type="InterPro" id="IPR013974">
    <property type="entry name" value="SAF"/>
</dbReference>
<dbReference type="InterPro" id="IPR039246">
    <property type="entry name" value="Flagellar_FlgA"/>
</dbReference>
<dbReference type="Pfam" id="PF13144">
    <property type="entry name" value="ChapFlgA"/>
    <property type="match status" value="1"/>
</dbReference>
<feature type="signal peptide" evidence="7">
    <location>
        <begin position="1"/>
        <end position="19"/>
    </location>
</feature>
<evidence type="ECO:0000313" key="10">
    <source>
        <dbReference type="Proteomes" id="UP000019030"/>
    </source>
</evidence>
<keyword evidence="10" id="KW-1185">Reference proteome</keyword>
<dbReference type="PATRIC" id="fig|1441930.4.peg.4401"/>
<dbReference type="GO" id="GO:0044780">
    <property type="term" value="P:bacterial-type flagellum assembly"/>
    <property type="evidence" value="ECO:0007669"/>
    <property type="project" value="InterPro"/>
</dbReference>
<organism evidence="9 10">
    <name type="scientific">Chania multitudinisentens RB-25</name>
    <dbReference type="NCBI Taxonomy" id="1441930"/>
    <lineage>
        <taxon>Bacteria</taxon>
        <taxon>Pseudomonadati</taxon>
        <taxon>Pseudomonadota</taxon>
        <taxon>Gammaproteobacteria</taxon>
        <taxon>Enterobacterales</taxon>
        <taxon>Yersiniaceae</taxon>
        <taxon>Chania</taxon>
    </lineage>
</organism>
<keyword evidence="9" id="KW-0282">Flagellum</keyword>
<sequence length="217" mass="23800">MAGYSLLFTGLLLCLNARAEDLSAQIERFIQAQFTDNPVEVKVYVRTPSNLWPQCDVPQLSWLQHTRRWGNISISAHCGQQRYFIQIQVQLVGRYLVSTRAIGAGRQLTAADITVKTGRLDTLPPRTLTDSDKALGAISLRNINPGQPLNLMMLRRAWVIKTGQPVQVVAQGEGFNISGTGKAMNNAIAEGNVRVRMTSGLIVSGIANDDGTIRLTL</sequence>
<dbReference type="InterPro" id="IPR017585">
    <property type="entry name" value="SAF_FlgA"/>
</dbReference>
<dbReference type="SMART" id="SM00858">
    <property type="entry name" value="SAF"/>
    <property type="match status" value="1"/>
</dbReference>
<feature type="chain" id="PRO_5005149438" description="Flagella basal body P-ring formation protein FlgA" evidence="7">
    <location>
        <begin position="20"/>
        <end position="217"/>
    </location>
</feature>
<dbReference type="CDD" id="cd11614">
    <property type="entry name" value="SAF_CpaB_FlgA_like"/>
    <property type="match status" value="1"/>
</dbReference>
<keyword evidence="9" id="KW-0969">Cilium</keyword>
<dbReference type="AlphaFoldDB" id="W0LI67"/>
<evidence type="ECO:0000259" key="8">
    <source>
        <dbReference type="SMART" id="SM00858"/>
    </source>
</evidence>
<keyword evidence="5 7" id="KW-0574">Periplasm</keyword>
<evidence type="ECO:0000256" key="1">
    <source>
        <dbReference type="ARBA" id="ARBA00004418"/>
    </source>
</evidence>
<dbReference type="Gene3D" id="3.90.1210.10">
    <property type="entry name" value="Antifreeze-like/N-acetylneuraminic acid synthase C-terminal domain"/>
    <property type="match status" value="1"/>
</dbReference>
<dbReference type="KEGG" id="sfo:Z042_22280"/>
<dbReference type="HOGENOM" id="CLU_070510_2_0_6"/>
<dbReference type="Gene3D" id="2.30.30.760">
    <property type="match status" value="1"/>
</dbReference>
<evidence type="ECO:0000256" key="4">
    <source>
        <dbReference type="ARBA" id="ARBA00022729"/>
    </source>
</evidence>
<keyword evidence="9" id="KW-0966">Cell projection</keyword>
<evidence type="ECO:0000256" key="7">
    <source>
        <dbReference type="RuleBase" id="RU362063"/>
    </source>
</evidence>
<comment type="similarity">
    <text evidence="2 7">Belongs to the FlgA family.</text>
</comment>
<dbReference type="eggNOG" id="COG1261">
    <property type="taxonomic scope" value="Bacteria"/>
</dbReference>
<reference evidence="9 10" key="2">
    <citation type="submission" date="2015-03" db="EMBL/GenBank/DDBJ databases">
        <authorList>
            <person name="Chan K.-G."/>
        </authorList>
    </citation>
    <scope>NUCLEOTIDE SEQUENCE [LARGE SCALE GENOMIC DNA]</scope>
    <source>
        <strain evidence="9 10">RB-25</strain>
    </source>
</reference>
<keyword evidence="7" id="KW-1005">Bacterial flagellum biogenesis</keyword>
<reference evidence="9 10" key="1">
    <citation type="submission" date="2014-01" db="EMBL/GenBank/DDBJ databases">
        <title>Isolation of Serratia multitudinisentens RB-25 from Ex-Landfill site.</title>
        <authorList>
            <person name="Robson E.H.J."/>
        </authorList>
    </citation>
    <scope>NUCLEOTIDE SEQUENCE [LARGE SCALE GENOMIC DNA]</scope>
    <source>
        <strain evidence="9 10">RB-25</strain>
    </source>
</reference>
<proteinExistence type="inferred from homology"/>
<accession>W0LI67</accession>
<evidence type="ECO:0000256" key="2">
    <source>
        <dbReference type="ARBA" id="ARBA00010474"/>
    </source>
</evidence>
<dbReference type="STRING" id="1441930.Z042_22280"/>
<gene>
    <name evidence="9" type="ORF">Z042_22280</name>
</gene>
<feature type="domain" description="SAF" evidence="8">
    <location>
        <begin position="93"/>
        <end position="155"/>
    </location>
</feature>
<comment type="subcellular location">
    <subcellularLocation>
        <location evidence="1 7">Periplasm</location>
    </subcellularLocation>
</comment>
<evidence type="ECO:0000256" key="6">
    <source>
        <dbReference type="ARBA" id="ARBA00025643"/>
    </source>
</evidence>
<comment type="function">
    <text evidence="6 7">Involved in the assembly process of the P-ring formation. It may associate with FlgF on the rod constituting a structure essential for the P-ring assembly or may act as a modulator protein for the P-ring assembly.</text>
</comment>
<evidence type="ECO:0000256" key="5">
    <source>
        <dbReference type="ARBA" id="ARBA00022764"/>
    </source>
</evidence>
<keyword evidence="4 7" id="KW-0732">Signal</keyword>
<name>W0LI67_9GAMM</name>
<dbReference type="EMBL" id="CP007044">
    <property type="protein sequence ID" value="AHG22042.1"/>
    <property type="molecule type" value="Genomic_DNA"/>
</dbReference>
<dbReference type="PANTHER" id="PTHR36307">
    <property type="entry name" value="FLAGELLA BASAL BODY P-RING FORMATION PROTEIN FLGA"/>
    <property type="match status" value="1"/>
</dbReference>
<dbReference type="GO" id="GO:0042597">
    <property type="term" value="C:periplasmic space"/>
    <property type="evidence" value="ECO:0007669"/>
    <property type="project" value="UniProtKB-SubCell"/>
</dbReference>
<dbReference type="RefSeq" id="WP_024911992.1">
    <property type="nucleotide sequence ID" value="NZ_CP007044.2"/>
</dbReference>